<dbReference type="Pfam" id="PF12679">
    <property type="entry name" value="ABC2_membrane_2"/>
    <property type="match status" value="1"/>
</dbReference>
<dbReference type="NCBIfam" id="NF041647">
    <property type="entry name" value="ABC_perm_CPBP"/>
    <property type="match status" value="1"/>
</dbReference>
<proteinExistence type="predicted"/>
<keyword evidence="5" id="KW-1185">Reference proteome</keyword>
<evidence type="ECO:0000256" key="1">
    <source>
        <dbReference type="SAM" id="MobiDB-lite"/>
    </source>
</evidence>
<feature type="domain" description="CAAX prenyl protease 2/Lysostaphin resistance protein A-like" evidence="3">
    <location>
        <begin position="637"/>
        <end position="723"/>
    </location>
</feature>
<evidence type="ECO:0000259" key="3">
    <source>
        <dbReference type="Pfam" id="PF02517"/>
    </source>
</evidence>
<evidence type="ECO:0000313" key="4">
    <source>
        <dbReference type="EMBL" id="QDV25096.1"/>
    </source>
</evidence>
<dbReference type="EMBL" id="CP036298">
    <property type="protein sequence ID" value="QDV25096.1"/>
    <property type="molecule type" value="Genomic_DNA"/>
</dbReference>
<dbReference type="RefSeq" id="WP_145079730.1">
    <property type="nucleotide sequence ID" value="NZ_CP036298.1"/>
</dbReference>
<protein>
    <submittedName>
        <fullName evidence="4">ABC-2 family transporter protein</fullName>
    </submittedName>
</protein>
<feature type="transmembrane region" description="Helical" evidence="2">
    <location>
        <begin position="759"/>
        <end position="775"/>
    </location>
</feature>
<feature type="transmembrane region" description="Helical" evidence="2">
    <location>
        <begin position="374"/>
        <end position="398"/>
    </location>
</feature>
<feature type="transmembrane region" description="Helical" evidence="2">
    <location>
        <begin position="328"/>
        <end position="354"/>
    </location>
</feature>
<feature type="transmembrane region" description="Helical" evidence="2">
    <location>
        <begin position="21"/>
        <end position="43"/>
    </location>
</feature>
<keyword evidence="2" id="KW-0472">Membrane</keyword>
<feature type="transmembrane region" description="Helical" evidence="2">
    <location>
        <begin position="276"/>
        <end position="298"/>
    </location>
</feature>
<feature type="transmembrane region" description="Helical" evidence="2">
    <location>
        <begin position="627"/>
        <end position="647"/>
    </location>
</feature>
<feature type="transmembrane region" description="Helical" evidence="2">
    <location>
        <begin position="659"/>
        <end position="681"/>
    </location>
</feature>
<dbReference type="OrthoDB" id="5486437at2"/>
<feature type="transmembrane region" description="Helical" evidence="2">
    <location>
        <begin position="593"/>
        <end position="615"/>
    </location>
</feature>
<feature type="compositionally biased region" description="Low complexity" evidence="1">
    <location>
        <begin position="144"/>
        <end position="160"/>
    </location>
</feature>
<dbReference type="PANTHER" id="PTHR43471:SF3">
    <property type="entry name" value="ABC TRANSPORTER PERMEASE PROTEIN NATB"/>
    <property type="match status" value="1"/>
</dbReference>
<evidence type="ECO:0000256" key="2">
    <source>
        <dbReference type="SAM" id="Phobius"/>
    </source>
</evidence>
<dbReference type="Proteomes" id="UP000318017">
    <property type="component" value="Chromosome"/>
</dbReference>
<feature type="transmembrane region" description="Helical" evidence="2">
    <location>
        <begin position="460"/>
        <end position="483"/>
    </location>
</feature>
<accession>A0A518G934</accession>
<dbReference type="AlphaFoldDB" id="A0A518G934"/>
<dbReference type="GO" id="GO:0004175">
    <property type="term" value="F:endopeptidase activity"/>
    <property type="evidence" value="ECO:0007669"/>
    <property type="project" value="UniProtKB-ARBA"/>
</dbReference>
<feature type="transmembrane region" description="Helical" evidence="2">
    <location>
        <begin position="687"/>
        <end position="706"/>
    </location>
</feature>
<evidence type="ECO:0000313" key="5">
    <source>
        <dbReference type="Proteomes" id="UP000318017"/>
    </source>
</evidence>
<dbReference type="KEGG" id="ahel:Q31a_34190"/>
<dbReference type="Pfam" id="PF02517">
    <property type="entry name" value="Rce1-like"/>
    <property type="match status" value="1"/>
</dbReference>
<dbReference type="GO" id="GO:0016020">
    <property type="term" value="C:membrane"/>
    <property type="evidence" value="ECO:0007669"/>
    <property type="project" value="UniProtKB-SubCell"/>
</dbReference>
<gene>
    <name evidence="4" type="ORF">Q31a_34190</name>
</gene>
<organism evidence="4 5">
    <name type="scientific">Aureliella helgolandensis</name>
    <dbReference type="NCBI Taxonomy" id="2527968"/>
    <lineage>
        <taxon>Bacteria</taxon>
        <taxon>Pseudomonadati</taxon>
        <taxon>Planctomycetota</taxon>
        <taxon>Planctomycetia</taxon>
        <taxon>Pirellulales</taxon>
        <taxon>Pirellulaceae</taxon>
        <taxon>Aureliella</taxon>
    </lineage>
</organism>
<keyword evidence="2" id="KW-0812">Transmembrane</keyword>
<dbReference type="PANTHER" id="PTHR43471">
    <property type="entry name" value="ABC TRANSPORTER PERMEASE"/>
    <property type="match status" value="1"/>
</dbReference>
<reference evidence="4 5" key="1">
    <citation type="submission" date="2019-02" db="EMBL/GenBank/DDBJ databases">
        <title>Deep-cultivation of Planctomycetes and their phenomic and genomic characterization uncovers novel biology.</title>
        <authorList>
            <person name="Wiegand S."/>
            <person name="Jogler M."/>
            <person name="Boedeker C."/>
            <person name="Pinto D."/>
            <person name="Vollmers J."/>
            <person name="Rivas-Marin E."/>
            <person name="Kohn T."/>
            <person name="Peeters S.H."/>
            <person name="Heuer A."/>
            <person name="Rast P."/>
            <person name="Oberbeckmann S."/>
            <person name="Bunk B."/>
            <person name="Jeske O."/>
            <person name="Meyerdierks A."/>
            <person name="Storesund J.E."/>
            <person name="Kallscheuer N."/>
            <person name="Luecker S."/>
            <person name="Lage O.M."/>
            <person name="Pohl T."/>
            <person name="Merkel B.J."/>
            <person name="Hornburger P."/>
            <person name="Mueller R.-W."/>
            <person name="Bruemmer F."/>
            <person name="Labrenz M."/>
            <person name="Spormann A.M."/>
            <person name="Op den Camp H."/>
            <person name="Overmann J."/>
            <person name="Amann R."/>
            <person name="Jetten M.S.M."/>
            <person name="Mascher T."/>
            <person name="Medema M.H."/>
            <person name="Devos D.P."/>
            <person name="Kaster A.-K."/>
            <person name="Ovreas L."/>
            <person name="Rohde M."/>
            <person name="Galperin M.Y."/>
            <person name="Jogler C."/>
        </authorList>
    </citation>
    <scope>NUCLEOTIDE SEQUENCE [LARGE SCALE GENOMIC DNA]</scope>
    <source>
        <strain evidence="4 5">Q31a</strain>
    </source>
</reference>
<name>A0A518G934_9BACT</name>
<feature type="region of interest" description="Disordered" evidence="1">
    <location>
        <begin position="144"/>
        <end position="205"/>
    </location>
</feature>
<dbReference type="InterPro" id="IPR003675">
    <property type="entry name" value="Rce1/LyrA-like_dom"/>
</dbReference>
<feature type="transmembrane region" description="Helical" evidence="2">
    <location>
        <begin position="545"/>
        <end position="572"/>
    </location>
</feature>
<feature type="transmembrane region" description="Helical" evidence="2">
    <location>
        <begin position="519"/>
        <end position="539"/>
    </location>
</feature>
<dbReference type="GO" id="GO:0080120">
    <property type="term" value="P:CAAX-box protein maturation"/>
    <property type="evidence" value="ECO:0007669"/>
    <property type="project" value="UniProtKB-ARBA"/>
</dbReference>
<sequence>MNWKTVHLIFMRELNDQLRDRRTLFTITILPILLYPLLGMLMMQIAQFNREHPVRVRLVGVENWPSNLPLVDEAGGLSFTTHDPKLKRLVEFETVPWPTNNAGNADRLEVLKRLEAESRLALSQGTVDTVLIVEPEFESILRSRVSSTTDADTTAQSSPTPNGSTDALDSDLASANGPSADARESEATAPATSGDATRGDASAAPLGTNAGLHLVTNMAREHSQIARRRVETILDNWNSAWATQQLEFAGMNPRVMEPLLPAETDMAKSSEKRAVLWMKVLPFVMLVWALTGAFYPAIDLCAGEKERGTLETLLSSPARRQEIVWGKLLTISVFSIGSATLNLLSMHITAGLIVRSLASQGTPQLAEALGPMPIQALGWLLLLLLPMAAFFSALALAVAALARSTKEGQYYLMPLMLVTLPLVSLPMLPSLELNLGTSLVPVSGAVFLVRSLIEGRYAEVMIHLPVVLLVTAACCSLSIRWAIRQFESESVMFRESDRWNLRLWMHQLWRDRADTASPAEAMLCGVIILVAMFFAQFFAGGSIDAWSSIVTSTVTVQIGLILTPCLLMAIFLTRSFRRALRIHRTQPTHVAAAILLGISMHPSYMVLGAGISSIYEIGEETRLVLEHFQGIILSQPLIALLLLMAFLPAICEELAFRGFIFGGLLRQGGAVRAIVVSALFFGFTHTVLQQSIAACLMGLMLGLIAWRTGGVICTIIVHAINNTLSLTLAWCSANHAELPNTLDWAIKANGAEWSYQPEWITMSVLLTLALLVVLFRRDSSTQQVVQAEMV</sequence>
<feature type="transmembrane region" description="Helical" evidence="2">
    <location>
        <begin position="410"/>
        <end position="428"/>
    </location>
</feature>
<feature type="transmembrane region" description="Helical" evidence="2">
    <location>
        <begin position="711"/>
        <end position="730"/>
    </location>
</feature>
<dbReference type="GO" id="GO:0140359">
    <property type="term" value="F:ABC-type transporter activity"/>
    <property type="evidence" value="ECO:0007669"/>
    <property type="project" value="InterPro"/>
</dbReference>
<keyword evidence="2" id="KW-1133">Transmembrane helix</keyword>